<evidence type="ECO:0000313" key="2">
    <source>
        <dbReference type="EMBL" id="ELZ47781.1"/>
    </source>
</evidence>
<dbReference type="Proteomes" id="UP000011586">
    <property type="component" value="Unassembled WGS sequence"/>
</dbReference>
<gene>
    <name evidence="2" type="ORF">C463_02156</name>
</gene>
<feature type="compositionally biased region" description="Basic residues" evidence="1">
    <location>
        <begin position="110"/>
        <end position="120"/>
    </location>
</feature>
<evidence type="ECO:0008006" key="4">
    <source>
        <dbReference type="Google" id="ProtNLM"/>
    </source>
</evidence>
<protein>
    <recommendedName>
        <fullName evidence="4">DUF1102 domain-containing protein</fullName>
    </recommendedName>
</protein>
<dbReference type="OrthoDB" id="313545at2157"/>
<feature type="region of interest" description="Disordered" evidence="1">
    <location>
        <begin position="87"/>
        <end position="140"/>
    </location>
</feature>
<dbReference type="STRING" id="1227465.C463_02156"/>
<evidence type="ECO:0000313" key="3">
    <source>
        <dbReference type="Proteomes" id="UP000011586"/>
    </source>
</evidence>
<organism evidence="2 3">
    <name type="scientific">Halorubrum californiense DSM 19288</name>
    <dbReference type="NCBI Taxonomy" id="1227465"/>
    <lineage>
        <taxon>Archaea</taxon>
        <taxon>Methanobacteriati</taxon>
        <taxon>Methanobacteriota</taxon>
        <taxon>Stenosarchaea group</taxon>
        <taxon>Halobacteria</taxon>
        <taxon>Halobacteriales</taxon>
        <taxon>Haloferacaceae</taxon>
        <taxon>Halorubrum</taxon>
    </lineage>
</organism>
<feature type="compositionally biased region" description="Low complexity" evidence="1">
    <location>
        <begin position="87"/>
        <end position="108"/>
    </location>
</feature>
<accession>M0EJ20</accession>
<dbReference type="RefSeq" id="WP_008440665.1">
    <property type="nucleotide sequence ID" value="NZ_AOJK01000011.1"/>
</dbReference>
<sequence length="140" mass="14601">MSRRAAIGLLLTGGVAAASVEGTGAFSNVTGDRSFSVGTADDANALLGIEANDPPGDDGSSVAIFTLTNRFSDSIAIDRVSVVSSDGLGVSRATSPSPDRRSPPASLPTSRRRCRVRRRSPTMLPSESARRRRAIRGRSS</sequence>
<name>M0EJ20_9EURY</name>
<feature type="compositionally biased region" description="Basic residues" evidence="1">
    <location>
        <begin position="130"/>
        <end position="140"/>
    </location>
</feature>
<dbReference type="EMBL" id="AOJK01000011">
    <property type="protein sequence ID" value="ELZ47781.1"/>
    <property type="molecule type" value="Genomic_DNA"/>
</dbReference>
<evidence type="ECO:0000256" key="1">
    <source>
        <dbReference type="SAM" id="MobiDB-lite"/>
    </source>
</evidence>
<reference evidence="2 3" key="1">
    <citation type="journal article" date="2014" name="PLoS Genet.">
        <title>Phylogenetically driven sequencing of extremely halophilic archaea reveals strategies for static and dynamic osmo-response.</title>
        <authorList>
            <person name="Becker E.A."/>
            <person name="Seitzer P.M."/>
            <person name="Tritt A."/>
            <person name="Larsen D."/>
            <person name="Krusor M."/>
            <person name="Yao A.I."/>
            <person name="Wu D."/>
            <person name="Madern D."/>
            <person name="Eisen J.A."/>
            <person name="Darling A.E."/>
            <person name="Facciotti M.T."/>
        </authorList>
    </citation>
    <scope>NUCLEOTIDE SEQUENCE [LARGE SCALE GENOMIC DNA]</scope>
    <source>
        <strain evidence="2 3">DSM 19288</strain>
    </source>
</reference>
<comment type="caution">
    <text evidence="2">The sequence shown here is derived from an EMBL/GenBank/DDBJ whole genome shotgun (WGS) entry which is preliminary data.</text>
</comment>
<proteinExistence type="predicted"/>
<keyword evidence="3" id="KW-1185">Reference proteome</keyword>
<dbReference type="AlphaFoldDB" id="M0EJ20"/>